<sequence length="86" mass="9175">MPGQVWAAGTCGLLFPHGFQRRVGLYRGRVDGLGVTSDQAPGHALGKEVVEQALEDGGREELAGAANGRVPRQLLVHFVAQKQQDV</sequence>
<dbReference type="AlphaFoldDB" id="A0A1G1STX4"/>
<gene>
    <name evidence="1" type="ORF">BEN49_02730</name>
</gene>
<comment type="caution">
    <text evidence="1">The sequence shown here is derived from an EMBL/GenBank/DDBJ whole genome shotgun (WGS) entry which is preliminary data.</text>
</comment>
<evidence type="ECO:0000313" key="1">
    <source>
        <dbReference type="EMBL" id="OGX82088.1"/>
    </source>
</evidence>
<dbReference type="Proteomes" id="UP000177506">
    <property type="component" value="Unassembled WGS sequence"/>
</dbReference>
<protein>
    <submittedName>
        <fullName evidence="1">Uncharacterized protein</fullName>
    </submittedName>
</protein>
<reference evidence="1 2" key="1">
    <citation type="submission" date="2016-08" db="EMBL/GenBank/DDBJ databases">
        <title>Hymenobacter coccineus sp. nov., Hymenobacter lapidarius sp. nov. and Hymenobacter glacialis sp. nov., isolated from Antarctic soil.</title>
        <authorList>
            <person name="Sedlacek I."/>
            <person name="Kralova S."/>
            <person name="Kyrova K."/>
            <person name="Maslanova I."/>
            <person name="Stankova E."/>
            <person name="Vrbovska V."/>
            <person name="Nemec M."/>
            <person name="Bartak M."/>
            <person name="Svec P."/>
            <person name="Busse H.-J."/>
            <person name="Pantucek R."/>
        </authorList>
    </citation>
    <scope>NUCLEOTIDE SEQUENCE [LARGE SCALE GENOMIC DNA]</scope>
    <source>
        <strain evidence="1 2">CCM 8649</strain>
    </source>
</reference>
<proteinExistence type="predicted"/>
<accession>A0A1G1STX4</accession>
<evidence type="ECO:0000313" key="2">
    <source>
        <dbReference type="Proteomes" id="UP000177506"/>
    </source>
</evidence>
<keyword evidence="2" id="KW-1185">Reference proteome</keyword>
<organism evidence="1 2">
    <name type="scientific">Hymenobacter coccineus</name>
    <dbReference type="NCBI Taxonomy" id="1908235"/>
    <lineage>
        <taxon>Bacteria</taxon>
        <taxon>Pseudomonadati</taxon>
        <taxon>Bacteroidota</taxon>
        <taxon>Cytophagia</taxon>
        <taxon>Cytophagales</taxon>
        <taxon>Hymenobacteraceae</taxon>
        <taxon>Hymenobacter</taxon>
    </lineage>
</organism>
<dbReference type="EMBL" id="MDZA01000437">
    <property type="protein sequence ID" value="OGX82088.1"/>
    <property type="molecule type" value="Genomic_DNA"/>
</dbReference>
<name>A0A1G1STX4_9BACT</name>